<reference evidence="2 3" key="1">
    <citation type="journal article" date="2016" name="Nat. Commun.">
        <title>Thousands of microbial genomes shed light on interconnected biogeochemical processes in an aquifer system.</title>
        <authorList>
            <person name="Anantharaman K."/>
            <person name="Brown C.T."/>
            <person name="Hug L.A."/>
            <person name="Sharon I."/>
            <person name="Castelle C.J."/>
            <person name="Probst A.J."/>
            <person name="Thomas B.C."/>
            <person name="Singh A."/>
            <person name="Wilkins M.J."/>
            <person name="Karaoz U."/>
            <person name="Brodie E.L."/>
            <person name="Williams K.H."/>
            <person name="Hubbard S.S."/>
            <person name="Banfield J.F."/>
        </authorList>
    </citation>
    <scope>NUCLEOTIDE SEQUENCE [LARGE SCALE GENOMIC DNA]</scope>
</reference>
<dbReference type="Proteomes" id="UP000176850">
    <property type="component" value="Unassembled WGS sequence"/>
</dbReference>
<evidence type="ECO:0000313" key="3">
    <source>
        <dbReference type="Proteomes" id="UP000176850"/>
    </source>
</evidence>
<evidence type="ECO:0000313" key="2">
    <source>
        <dbReference type="EMBL" id="OGK19737.1"/>
    </source>
</evidence>
<name>A0A1F7GLD7_9BACT</name>
<feature type="transmembrane region" description="Helical" evidence="1">
    <location>
        <begin position="27"/>
        <end position="49"/>
    </location>
</feature>
<comment type="caution">
    <text evidence="2">The sequence shown here is derived from an EMBL/GenBank/DDBJ whole genome shotgun (WGS) entry which is preliminary data.</text>
</comment>
<accession>A0A1F7GLD7</accession>
<evidence type="ECO:0000256" key="1">
    <source>
        <dbReference type="SAM" id="Phobius"/>
    </source>
</evidence>
<keyword evidence="1" id="KW-1133">Transmembrane helix</keyword>
<protein>
    <submittedName>
        <fullName evidence="2">Uncharacterized protein</fullName>
    </submittedName>
</protein>
<dbReference type="AlphaFoldDB" id="A0A1F7GLD7"/>
<proteinExistence type="predicted"/>
<organism evidence="2 3">
    <name type="scientific">Candidatus Roizmanbacteria bacterium RIFCSPHIGHO2_01_FULL_39_24</name>
    <dbReference type="NCBI Taxonomy" id="1802032"/>
    <lineage>
        <taxon>Bacteria</taxon>
        <taxon>Candidatus Roizmaniibacteriota</taxon>
    </lineage>
</organism>
<keyword evidence="1" id="KW-0812">Transmembrane</keyword>
<keyword evidence="1" id="KW-0472">Membrane</keyword>
<sequence length="172" mass="19497">MSKHGINLLGEKERGVTEKILYFALHYLRYIIVITQIVVIIVFFFRFSIDQQIVDLKEKVTQKQEIIKITKPIVIEAQAVSLKTDSIKKELSKENEVNSLINDVLSKIPDGVILFDFGINENGITLKAHATSIAVIQYLNTTLSKDKRFSKVKIDTVIKDTNGFIFSIALDV</sequence>
<dbReference type="EMBL" id="MFZH01000006">
    <property type="protein sequence ID" value="OGK19737.1"/>
    <property type="molecule type" value="Genomic_DNA"/>
</dbReference>
<gene>
    <name evidence="2" type="ORF">A2799_00990</name>
</gene>